<dbReference type="AlphaFoldDB" id="A0AA88WUG9"/>
<keyword evidence="2" id="KW-1185">Reference proteome</keyword>
<dbReference type="EMBL" id="JAVXUP010000203">
    <property type="protein sequence ID" value="KAK3034362.1"/>
    <property type="molecule type" value="Genomic_DNA"/>
</dbReference>
<evidence type="ECO:0000313" key="2">
    <source>
        <dbReference type="Proteomes" id="UP001188597"/>
    </source>
</evidence>
<reference evidence="1" key="1">
    <citation type="submission" date="2022-12" db="EMBL/GenBank/DDBJ databases">
        <title>Draft genome assemblies for two species of Escallonia (Escalloniales).</title>
        <authorList>
            <person name="Chanderbali A."/>
            <person name="Dervinis C."/>
            <person name="Anghel I."/>
            <person name="Soltis D."/>
            <person name="Soltis P."/>
            <person name="Zapata F."/>
        </authorList>
    </citation>
    <scope>NUCLEOTIDE SEQUENCE</scope>
    <source>
        <strain evidence="1">UCBG64.0493</strain>
        <tissue evidence="1">Leaf</tissue>
    </source>
</reference>
<comment type="caution">
    <text evidence="1">The sequence shown here is derived from an EMBL/GenBank/DDBJ whole genome shotgun (WGS) entry which is preliminary data.</text>
</comment>
<sequence>MEMENLGVPLIADKGYSVVYSDDGRRFVIPLLYLNNEVNEPAGRFNALLCVGQFFPDSPDRLDELTNFNKGQSQIIVPTYFTGDYGIGAPKVLSAATKDLANLGFKMDG</sequence>
<proteinExistence type="predicted"/>
<name>A0AA88WUG9_9ASTE</name>
<gene>
    <name evidence="1" type="ORF">RJ639_032260</name>
</gene>
<organism evidence="1 2">
    <name type="scientific">Escallonia herrerae</name>
    <dbReference type="NCBI Taxonomy" id="1293975"/>
    <lineage>
        <taxon>Eukaryota</taxon>
        <taxon>Viridiplantae</taxon>
        <taxon>Streptophyta</taxon>
        <taxon>Embryophyta</taxon>
        <taxon>Tracheophyta</taxon>
        <taxon>Spermatophyta</taxon>
        <taxon>Magnoliopsida</taxon>
        <taxon>eudicotyledons</taxon>
        <taxon>Gunneridae</taxon>
        <taxon>Pentapetalae</taxon>
        <taxon>asterids</taxon>
        <taxon>campanulids</taxon>
        <taxon>Escalloniales</taxon>
        <taxon>Escalloniaceae</taxon>
        <taxon>Escallonia</taxon>
    </lineage>
</organism>
<accession>A0AA88WUG9</accession>
<protein>
    <submittedName>
        <fullName evidence="1">Uncharacterized protein</fullName>
    </submittedName>
</protein>
<dbReference type="Proteomes" id="UP001188597">
    <property type="component" value="Unassembled WGS sequence"/>
</dbReference>
<evidence type="ECO:0000313" key="1">
    <source>
        <dbReference type="EMBL" id="KAK3034362.1"/>
    </source>
</evidence>